<sequence>MAVAKVQANRLQQGKWDSPHWENPIEPFVMEQILRDYLPTVSQYLDPACLTNSYLALHTAVNQEMESRF</sequence>
<comment type="caution">
    <text evidence="1">The sequence shown here is derived from an EMBL/GenBank/DDBJ whole genome shotgun (WGS) entry which is preliminary data.</text>
</comment>
<keyword evidence="2" id="KW-1185">Reference proteome</keyword>
<organism evidence="1 2">
    <name type="scientific">Drechslerella dactyloides</name>
    <name type="common">Nematode-trapping fungus</name>
    <name type="synonym">Arthrobotrys dactyloides</name>
    <dbReference type="NCBI Taxonomy" id="74499"/>
    <lineage>
        <taxon>Eukaryota</taxon>
        <taxon>Fungi</taxon>
        <taxon>Dikarya</taxon>
        <taxon>Ascomycota</taxon>
        <taxon>Pezizomycotina</taxon>
        <taxon>Orbiliomycetes</taxon>
        <taxon>Orbiliales</taxon>
        <taxon>Orbiliaceae</taxon>
        <taxon>Drechslerella</taxon>
    </lineage>
</organism>
<evidence type="ECO:0000313" key="1">
    <source>
        <dbReference type="EMBL" id="KAJ6258003.1"/>
    </source>
</evidence>
<reference evidence="1" key="1">
    <citation type="submission" date="2023-01" db="EMBL/GenBank/DDBJ databases">
        <title>The chitinases involved in constricting ring structure development in the nematode-trapping fungus Drechslerella dactyloides.</title>
        <authorList>
            <person name="Wang R."/>
            <person name="Zhang L."/>
            <person name="Tang P."/>
            <person name="Li S."/>
            <person name="Liang L."/>
        </authorList>
    </citation>
    <scope>NUCLEOTIDE SEQUENCE</scope>
    <source>
        <strain evidence="1">YMF1.00031</strain>
    </source>
</reference>
<protein>
    <submittedName>
        <fullName evidence="1">Uncharacterized protein</fullName>
    </submittedName>
</protein>
<proteinExistence type="predicted"/>
<name>A0AAD6ISU3_DREDA</name>
<dbReference type="AlphaFoldDB" id="A0AAD6ISU3"/>
<gene>
    <name evidence="1" type="ORF">Dda_6915</name>
</gene>
<accession>A0AAD6ISU3</accession>
<dbReference type="Proteomes" id="UP001221413">
    <property type="component" value="Unassembled WGS sequence"/>
</dbReference>
<dbReference type="EMBL" id="JAQGDS010000009">
    <property type="protein sequence ID" value="KAJ6258003.1"/>
    <property type="molecule type" value="Genomic_DNA"/>
</dbReference>
<evidence type="ECO:0000313" key="2">
    <source>
        <dbReference type="Proteomes" id="UP001221413"/>
    </source>
</evidence>